<evidence type="ECO:0000256" key="1">
    <source>
        <dbReference type="ARBA" id="ARBA00004123"/>
    </source>
</evidence>
<dbReference type="EMBL" id="JBBNAG010000005">
    <property type="protein sequence ID" value="KAK9131775.1"/>
    <property type="molecule type" value="Genomic_DNA"/>
</dbReference>
<dbReference type="Pfam" id="PF06943">
    <property type="entry name" value="zf-LSD1"/>
    <property type="match status" value="2"/>
</dbReference>
<evidence type="ECO:0000256" key="3">
    <source>
        <dbReference type="SAM" id="MobiDB-lite"/>
    </source>
</evidence>
<sequence length="133" mass="14210">MESQSISPPTAQPPLESKHGGLVGRPESQQISSSTETGQMVCGVCRCLVSYSTPARHVKCPSCQTVNYILEAHEVGNVKCGKCSILLMYQYGAPKVKCSCCDFVTEINEQNGRSLLSVQQGQPPASPKANAAH</sequence>
<feature type="domain" description="Zinc finger LSD1-type" evidence="4">
    <location>
        <begin position="80"/>
        <end position="104"/>
    </location>
</feature>
<evidence type="ECO:0000313" key="5">
    <source>
        <dbReference type="EMBL" id="KAK9131775.1"/>
    </source>
</evidence>
<proteinExistence type="predicted"/>
<accession>A0AAP0JF10</accession>
<evidence type="ECO:0000256" key="2">
    <source>
        <dbReference type="ARBA" id="ARBA00023242"/>
    </source>
</evidence>
<reference evidence="5 6" key="1">
    <citation type="submission" date="2024-01" db="EMBL/GenBank/DDBJ databases">
        <title>Genome assemblies of Stephania.</title>
        <authorList>
            <person name="Yang L."/>
        </authorList>
    </citation>
    <scope>NUCLEOTIDE SEQUENCE [LARGE SCALE GENOMIC DNA]</scope>
    <source>
        <strain evidence="5">JXDWG</strain>
        <tissue evidence="5">Leaf</tissue>
    </source>
</reference>
<feature type="compositionally biased region" description="Polar residues" evidence="3">
    <location>
        <begin position="27"/>
        <end position="38"/>
    </location>
</feature>
<dbReference type="NCBIfam" id="TIGR01053">
    <property type="entry name" value="LSD1"/>
    <property type="match status" value="2"/>
</dbReference>
<evidence type="ECO:0000259" key="4">
    <source>
        <dbReference type="Pfam" id="PF06943"/>
    </source>
</evidence>
<dbReference type="InterPro" id="IPR005735">
    <property type="entry name" value="Znf_LSD1"/>
</dbReference>
<feature type="domain" description="Zinc finger LSD1-type" evidence="4">
    <location>
        <begin position="42"/>
        <end position="66"/>
    </location>
</feature>
<comment type="caution">
    <text evidence="5">The sequence shown here is derived from an EMBL/GenBank/DDBJ whole genome shotgun (WGS) entry which is preliminary data.</text>
</comment>
<gene>
    <name evidence="5" type="ORF">Scep_011303</name>
</gene>
<keyword evidence="6" id="KW-1185">Reference proteome</keyword>
<dbReference type="PANTHER" id="PTHR31747:SF17">
    <property type="entry name" value="PROTEIN LOL2"/>
    <property type="match status" value="1"/>
</dbReference>
<feature type="region of interest" description="Disordered" evidence="3">
    <location>
        <begin position="1"/>
        <end position="38"/>
    </location>
</feature>
<organism evidence="5 6">
    <name type="scientific">Stephania cephalantha</name>
    <dbReference type="NCBI Taxonomy" id="152367"/>
    <lineage>
        <taxon>Eukaryota</taxon>
        <taxon>Viridiplantae</taxon>
        <taxon>Streptophyta</taxon>
        <taxon>Embryophyta</taxon>
        <taxon>Tracheophyta</taxon>
        <taxon>Spermatophyta</taxon>
        <taxon>Magnoliopsida</taxon>
        <taxon>Ranunculales</taxon>
        <taxon>Menispermaceae</taxon>
        <taxon>Menispermoideae</taxon>
        <taxon>Cissampelideae</taxon>
        <taxon>Stephania</taxon>
    </lineage>
</organism>
<dbReference type="PANTHER" id="PTHR31747">
    <property type="entry name" value="PROTEIN LSD1"/>
    <property type="match status" value="1"/>
</dbReference>
<dbReference type="Gene3D" id="2.30.30.380">
    <property type="entry name" value="Zn-finger domain of Sec23/24"/>
    <property type="match status" value="1"/>
</dbReference>
<comment type="subcellular location">
    <subcellularLocation>
        <location evidence="1">Nucleus</location>
    </subcellularLocation>
</comment>
<dbReference type="InterPro" id="IPR040319">
    <property type="entry name" value="LSD1-like"/>
</dbReference>
<dbReference type="GO" id="GO:0005634">
    <property type="term" value="C:nucleus"/>
    <property type="evidence" value="ECO:0007669"/>
    <property type="project" value="UniProtKB-SubCell"/>
</dbReference>
<protein>
    <recommendedName>
        <fullName evidence="4">Zinc finger LSD1-type domain-containing protein</fullName>
    </recommendedName>
</protein>
<name>A0AAP0JF10_9MAGN</name>
<dbReference type="Proteomes" id="UP001419268">
    <property type="component" value="Unassembled WGS sequence"/>
</dbReference>
<dbReference type="AlphaFoldDB" id="A0AAP0JF10"/>
<keyword evidence="2" id="KW-0539">Nucleus</keyword>
<evidence type="ECO:0000313" key="6">
    <source>
        <dbReference type="Proteomes" id="UP001419268"/>
    </source>
</evidence>